<protein>
    <submittedName>
        <fullName evidence="2">Uncharacterized protein</fullName>
    </submittedName>
</protein>
<accession>A0A401TRY0</accession>
<comment type="caution">
    <text evidence="2">The sequence shown here is derived from an EMBL/GenBank/DDBJ whole genome shotgun (WGS) entry which is preliminary data.</text>
</comment>
<evidence type="ECO:0000313" key="2">
    <source>
        <dbReference type="EMBL" id="GCC45396.1"/>
    </source>
</evidence>
<sequence>MGPGIRSGGERTRPQSCLLVAHTSGTSWQMVPKAPSLAQSRAMGTLGASAVTDSVGTHQGTWPSSQAPQSVGNPAVCSERLKLADPIFLGALPGFLSDTHNGVPVDRCMTERLADISLEVGEGKPPVRDGCR</sequence>
<feature type="compositionally biased region" description="Polar residues" evidence="1">
    <location>
        <begin position="54"/>
        <end position="72"/>
    </location>
</feature>
<proteinExistence type="predicted"/>
<organism evidence="2 3">
    <name type="scientific">Chiloscyllium punctatum</name>
    <name type="common">Brownbanded bambooshark</name>
    <name type="synonym">Hemiscyllium punctatum</name>
    <dbReference type="NCBI Taxonomy" id="137246"/>
    <lineage>
        <taxon>Eukaryota</taxon>
        <taxon>Metazoa</taxon>
        <taxon>Chordata</taxon>
        <taxon>Craniata</taxon>
        <taxon>Vertebrata</taxon>
        <taxon>Chondrichthyes</taxon>
        <taxon>Elasmobranchii</taxon>
        <taxon>Galeomorphii</taxon>
        <taxon>Galeoidea</taxon>
        <taxon>Orectolobiformes</taxon>
        <taxon>Hemiscylliidae</taxon>
        <taxon>Chiloscyllium</taxon>
    </lineage>
</organism>
<keyword evidence="3" id="KW-1185">Reference proteome</keyword>
<dbReference type="AlphaFoldDB" id="A0A401TRY0"/>
<feature type="region of interest" description="Disordered" evidence="1">
    <location>
        <begin position="54"/>
        <end position="73"/>
    </location>
</feature>
<reference evidence="2 3" key="1">
    <citation type="journal article" date="2018" name="Nat. Ecol. Evol.">
        <title>Shark genomes provide insights into elasmobranch evolution and the origin of vertebrates.</title>
        <authorList>
            <person name="Hara Y"/>
            <person name="Yamaguchi K"/>
            <person name="Onimaru K"/>
            <person name="Kadota M"/>
            <person name="Koyanagi M"/>
            <person name="Keeley SD"/>
            <person name="Tatsumi K"/>
            <person name="Tanaka K"/>
            <person name="Motone F"/>
            <person name="Kageyama Y"/>
            <person name="Nozu R"/>
            <person name="Adachi N"/>
            <person name="Nishimura O"/>
            <person name="Nakagawa R"/>
            <person name="Tanegashima C"/>
            <person name="Kiyatake I"/>
            <person name="Matsumoto R"/>
            <person name="Murakumo K"/>
            <person name="Nishida K"/>
            <person name="Terakita A"/>
            <person name="Kuratani S"/>
            <person name="Sato K"/>
            <person name="Hyodo S Kuraku.S."/>
        </authorList>
    </citation>
    <scope>NUCLEOTIDE SEQUENCE [LARGE SCALE GENOMIC DNA]</scope>
</reference>
<dbReference type="Proteomes" id="UP000287033">
    <property type="component" value="Unassembled WGS sequence"/>
</dbReference>
<dbReference type="EMBL" id="BEZZ01150812">
    <property type="protein sequence ID" value="GCC45396.1"/>
    <property type="molecule type" value="Genomic_DNA"/>
</dbReference>
<evidence type="ECO:0000256" key="1">
    <source>
        <dbReference type="SAM" id="MobiDB-lite"/>
    </source>
</evidence>
<name>A0A401TRY0_CHIPU</name>
<gene>
    <name evidence="2" type="ORF">chiPu_0029206</name>
</gene>
<evidence type="ECO:0000313" key="3">
    <source>
        <dbReference type="Proteomes" id="UP000287033"/>
    </source>
</evidence>